<evidence type="ECO:0000256" key="2">
    <source>
        <dbReference type="ARBA" id="ARBA00006618"/>
    </source>
</evidence>
<keyword evidence="5" id="KW-1133">Transmembrane helix</keyword>
<evidence type="ECO:0000313" key="10">
    <source>
        <dbReference type="Proteomes" id="UP001642540"/>
    </source>
</evidence>
<keyword evidence="3" id="KW-0812">Transmembrane</keyword>
<dbReference type="Proteomes" id="UP001642540">
    <property type="component" value="Unassembled WGS sequence"/>
</dbReference>
<keyword evidence="7" id="KW-0325">Glycoprotein</keyword>
<evidence type="ECO:0000256" key="8">
    <source>
        <dbReference type="SAM" id="MobiDB-lite"/>
    </source>
</evidence>
<evidence type="ECO:0000313" key="9">
    <source>
        <dbReference type="EMBL" id="CAL8116036.1"/>
    </source>
</evidence>
<dbReference type="InterPro" id="IPR025958">
    <property type="entry name" value="SID1_TM_fam"/>
</dbReference>
<dbReference type="PANTHER" id="PTHR12185">
    <property type="entry name" value="SID1 TRANSMEMBRANE FAMILY MEMEBER"/>
    <property type="match status" value="1"/>
</dbReference>
<feature type="region of interest" description="Disordered" evidence="8">
    <location>
        <begin position="160"/>
        <end position="181"/>
    </location>
</feature>
<evidence type="ECO:0000256" key="3">
    <source>
        <dbReference type="ARBA" id="ARBA00022692"/>
    </source>
</evidence>
<gene>
    <name evidence="9" type="ORF">ODALV1_LOCUS17126</name>
</gene>
<keyword evidence="6" id="KW-0472">Membrane</keyword>
<name>A0ABP1R4F9_9HEXA</name>
<accession>A0ABP1R4F9</accession>
<comment type="subcellular location">
    <subcellularLocation>
        <location evidence="1">Membrane</location>
        <topology evidence="1">Multi-pass membrane protein</topology>
    </subcellularLocation>
</comment>
<evidence type="ECO:0000256" key="7">
    <source>
        <dbReference type="ARBA" id="ARBA00023180"/>
    </source>
</evidence>
<sequence length="181" mass="20292">MSCCIDVEVNYTMLVVPVTNFRVGADQNITALTALSSPSYFLFEIPSTWQFVFIHATSKTNTCAAVGVRKLQGLFLDQMGDQTTLQLHETFTLNAGITVSVKSKIHFHIENSLVELLNFNCFIFNPFQVDLFRDGFLLVSYPLHNSEKCIRSEEDTTNSLTNFDRPKQGISVPSSKRVASI</sequence>
<comment type="caution">
    <text evidence="9">The sequence shown here is derived from an EMBL/GenBank/DDBJ whole genome shotgun (WGS) entry which is preliminary data.</text>
</comment>
<protein>
    <submittedName>
        <fullName evidence="9">Uncharacterized protein</fullName>
    </submittedName>
</protein>
<proteinExistence type="inferred from homology"/>
<evidence type="ECO:0000256" key="1">
    <source>
        <dbReference type="ARBA" id="ARBA00004141"/>
    </source>
</evidence>
<organism evidence="9 10">
    <name type="scientific">Orchesella dallaii</name>
    <dbReference type="NCBI Taxonomy" id="48710"/>
    <lineage>
        <taxon>Eukaryota</taxon>
        <taxon>Metazoa</taxon>
        <taxon>Ecdysozoa</taxon>
        <taxon>Arthropoda</taxon>
        <taxon>Hexapoda</taxon>
        <taxon>Collembola</taxon>
        <taxon>Entomobryomorpha</taxon>
        <taxon>Entomobryoidea</taxon>
        <taxon>Orchesellidae</taxon>
        <taxon>Orchesellinae</taxon>
        <taxon>Orchesella</taxon>
    </lineage>
</organism>
<keyword evidence="4" id="KW-0732">Signal</keyword>
<reference evidence="9 10" key="1">
    <citation type="submission" date="2024-08" db="EMBL/GenBank/DDBJ databases">
        <authorList>
            <person name="Cucini C."/>
            <person name="Frati F."/>
        </authorList>
    </citation>
    <scope>NUCLEOTIDE SEQUENCE [LARGE SCALE GENOMIC DNA]</scope>
</reference>
<comment type="similarity">
    <text evidence="2">Belongs to the SID1 family.</text>
</comment>
<evidence type="ECO:0000256" key="4">
    <source>
        <dbReference type="ARBA" id="ARBA00022729"/>
    </source>
</evidence>
<dbReference type="PANTHER" id="PTHR12185:SF14">
    <property type="entry name" value="CHOLESTEROL UPTAKE PROTEIN 1"/>
    <property type="match status" value="1"/>
</dbReference>
<evidence type="ECO:0000256" key="5">
    <source>
        <dbReference type="ARBA" id="ARBA00022989"/>
    </source>
</evidence>
<evidence type="ECO:0000256" key="6">
    <source>
        <dbReference type="ARBA" id="ARBA00023136"/>
    </source>
</evidence>
<keyword evidence="10" id="KW-1185">Reference proteome</keyword>
<dbReference type="EMBL" id="CAXLJM020000051">
    <property type="protein sequence ID" value="CAL8116036.1"/>
    <property type="molecule type" value="Genomic_DNA"/>
</dbReference>